<evidence type="ECO:0000256" key="3">
    <source>
        <dbReference type="ARBA" id="ARBA00022989"/>
    </source>
</evidence>
<name>A0A444I763_RHILE</name>
<dbReference type="Proteomes" id="UP000283817">
    <property type="component" value="Unassembled WGS sequence"/>
</dbReference>
<dbReference type="GO" id="GO:0016020">
    <property type="term" value="C:membrane"/>
    <property type="evidence" value="ECO:0007669"/>
    <property type="project" value="UniProtKB-SubCell"/>
</dbReference>
<comment type="subcellular location">
    <subcellularLocation>
        <location evidence="1">Membrane</location>
        <topology evidence="1">Multi-pass membrane protein</topology>
    </subcellularLocation>
</comment>
<keyword evidence="3 5" id="KW-1133">Transmembrane helix</keyword>
<keyword evidence="4 5" id="KW-0472">Membrane</keyword>
<dbReference type="SUPFAM" id="SSF81340">
    <property type="entry name" value="Clc chloride channel"/>
    <property type="match status" value="1"/>
</dbReference>
<evidence type="ECO:0000313" key="6">
    <source>
        <dbReference type="EMBL" id="RWX34186.1"/>
    </source>
</evidence>
<comment type="caution">
    <text evidence="6">The sequence shown here is derived from an EMBL/GenBank/DDBJ whole genome shotgun (WGS) entry which is preliminary data.</text>
</comment>
<dbReference type="Gene3D" id="1.10.3080.10">
    <property type="entry name" value="Clc chloride channel"/>
    <property type="match status" value="1"/>
</dbReference>
<reference evidence="6 7" key="1">
    <citation type="submission" date="2019-01" db="EMBL/GenBank/DDBJ databases">
        <title>RHIZO-ID as a novel technology for direct rhizobia identification.</title>
        <authorList>
            <person name="De Meyer S.E."/>
        </authorList>
    </citation>
    <scope>NUCLEOTIDE SEQUENCE [LARGE SCALE GENOMIC DNA]</scope>
    <source>
        <strain evidence="6 7">WSM448</strain>
    </source>
</reference>
<gene>
    <name evidence="6" type="ORF">EHI47_07240</name>
</gene>
<dbReference type="AlphaFoldDB" id="A0A444I763"/>
<dbReference type="GO" id="GO:0015108">
    <property type="term" value="F:chloride transmembrane transporter activity"/>
    <property type="evidence" value="ECO:0007669"/>
    <property type="project" value="InterPro"/>
</dbReference>
<accession>A0A444I763</accession>
<dbReference type="InterPro" id="IPR001807">
    <property type="entry name" value="ClC"/>
</dbReference>
<feature type="transmembrane region" description="Helical" evidence="5">
    <location>
        <begin position="28"/>
        <end position="47"/>
    </location>
</feature>
<dbReference type="InterPro" id="IPR014743">
    <property type="entry name" value="Cl-channel_core"/>
</dbReference>
<evidence type="ECO:0000313" key="7">
    <source>
        <dbReference type="Proteomes" id="UP000283817"/>
    </source>
</evidence>
<proteinExistence type="predicted"/>
<evidence type="ECO:0000256" key="2">
    <source>
        <dbReference type="ARBA" id="ARBA00022692"/>
    </source>
</evidence>
<sequence length="148" mass="15574">MIAAWIAGIELEPDLQYSIPLHPVDTGLMLWAVLIGAPFGAAGYAFAQWTSKCALKAAKGSSRIWKSILSFCHSRRPIDDASAALDNGKGPAELAFSDDPPIGLAATLIVAKILCVTVVLRLGAKGGLLTPGFALPWPCSGRRSRAAF</sequence>
<evidence type="ECO:0000256" key="5">
    <source>
        <dbReference type="SAM" id="Phobius"/>
    </source>
</evidence>
<protein>
    <submittedName>
        <fullName evidence="6">Uncharacterized protein</fullName>
    </submittedName>
</protein>
<dbReference type="Pfam" id="PF00654">
    <property type="entry name" value="Voltage_CLC"/>
    <property type="match status" value="1"/>
</dbReference>
<evidence type="ECO:0000256" key="1">
    <source>
        <dbReference type="ARBA" id="ARBA00004141"/>
    </source>
</evidence>
<organism evidence="6 7">
    <name type="scientific">Rhizobium leguminosarum</name>
    <dbReference type="NCBI Taxonomy" id="384"/>
    <lineage>
        <taxon>Bacteria</taxon>
        <taxon>Pseudomonadati</taxon>
        <taxon>Pseudomonadota</taxon>
        <taxon>Alphaproteobacteria</taxon>
        <taxon>Hyphomicrobiales</taxon>
        <taxon>Rhizobiaceae</taxon>
        <taxon>Rhizobium/Agrobacterium group</taxon>
        <taxon>Rhizobium</taxon>
    </lineage>
</organism>
<keyword evidence="2 5" id="KW-0812">Transmembrane</keyword>
<dbReference type="EMBL" id="SBHX01000017">
    <property type="protein sequence ID" value="RWX34186.1"/>
    <property type="molecule type" value="Genomic_DNA"/>
</dbReference>
<evidence type="ECO:0000256" key="4">
    <source>
        <dbReference type="ARBA" id="ARBA00023136"/>
    </source>
</evidence>